<sequence length="85" mass="9627">MVATSEVFCQIPLQKNISSCLSQIQEATLVLLEASSELALIQKNTGQIEFIRELKRCQQNPKDIKEYLELVQIYSECDHLASTVI</sequence>
<organism evidence="1 2">
    <name type="scientific">Scytonema hofmannii PCC 7110</name>
    <dbReference type="NCBI Taxonomy" id="128403"/>
    <lineage>
        <taxon>Bacteria</taxon>
        <taxon>Bacillati</taxon>
        <taxon>Cyanobacteriota</taxon>
        <taxon>Cyanophyceae</taxon>
        <taxon>Nostocales</taxon>
        <taxon>Scytonemataceae</taxon>
        <taxon>Scytonema</taxon>
    </lineage>
</organism>
<comment type="caution">
    <text evidence="1">The sequence shown here is derived from an EMBL/GenBank/DDBJ whole genome shotgun (WGS) entry which is preliminary data.</text>
</comment>
<proteinExistence type="predicted"/>
<reference evidence="1 2" key="1">
    <citation type="journal article" date="2013" name="Genome Biol. Evol.">
        <title>Genomes of Stigonematalean cyanobacteria (subsection V) and the evolution of oxygenic photosynthesis from prokaryotes to plastids.</title>
        <authorList>
            <person name="Dagan T."/>
            <person name="Roettger M."/>
            <person name="Stucken K."/>
            <person name="Landan G."/>
            <person name="Koch R."/>
            <person name="Major P."/>
            <person name="Gould S.B."/>
            <person name="Goremykin V.V."/>
            <person name="Rippka R."/>
            <person name="Tandeau de Marsac N."/>
            <person name="Gugger M."/>
            <person name="Lockhart P.J."/>
            <person name="Allen J.F."/>
            <person name="Brune I."/>
            <person name="Maus I."/>
            <person name="Puhler A."/>
            <person name="Martin W.F."/>
        </authorList>
    </citation>
    <scope>NUCLEOTIDE SEQUENCE [LARGE SCALE GENOMIC DNA]</scope>
    <source>
        <strain evidence="1 2">PCC 7110</strain>
    </source>
</reference>
<accession>A0A139X9M5</accession>
<dbReference type="RefSeq" id="WP_148662741.1">
    <property type="nucleotide sequence ID" value="NZ_KQ976354.1"/>
</dbReference>
<dbReference type="Proteomes" id="UP000076925">
    <property type="component" value="Unassembled WGS sequence"/>
</dbReference>
<dbReference type="OrthoDB" id="9888234at2"/>
<dbReference type="AlphaFoldDB" id="A0A139X9M5"/>
<evidence type="ECO:0000313" key="1">
    <source>
        <dbReference type="EMBL" id="KYC41389.1"/>
    </source>
</evidence>
<keyword evidence="2" id="KW-1185">Reference proteome</keyword>
<dbReference type="EMBL" id="ANNX02000021">
    <property type="protein sequence ID" value="KYC41389.1"/>
    <property type="molecule type" value="Genomic_DNA"/>
</dbReference>
<protein>
    <submittedName>
        <fullName evidence="1">Uncharacterized protein</fullName>
    </submittedName>
</protein>
<evidence type="ECO:0000313" key="2">
    <source>
        <dbReference type="Proteomes" id="UP000076925"/>
    </source>
</evidence>
<name>A0A139X9M5_9CYAN</name>
<gene>
    <name evidence="1" type="ORF">WA1_22070</name>
</gene>